<dbReference type="Proteomes" id="UP000053791">
    <property type="component" value="Unassembled WGS sequence"/>
</dbReference>
<organism evidence="2 3">
    <name type="scientific">Ruegeria marisrubri</name>
    <dbReference type="NCBI Taxonomy" id="1685379"/>
    <lineage>
        <taxon>Bacteria</taxon>
        <taxon>Pseudomonadati</taxon>
        <taxon>Pseudomonadota</taxon>
        <taxon>Alphaproteobacteria</taxon>
        <taxon>Rhodobacterales</taxon>
        <taxon>Roseobacteraceae</taxon>
        <taxon>Ruegeria</taxon>
    </lineage>
</organism>
<keyword evidence="3" id="KW-1185">Reference proteome</keyword>
<dbReference type="EMBL" id="LQBQ01000012">
    <property type="protein sequence ID" value="KUJ80400.1"/>
    <property type="molecule type" value="Genomic_DNA"/>
</dbReference>
<accession>A0A0X3U463</accession>
<comment type="caution">
    <text evidence="2">The sequence shown here is derived from an EMBL/GenBank/DDBJ whole genome shotgun (WGS) entry which is preliminary data.</text>
</comment>
<feature type="signal peptide" evidence="1">
    <location>
        <begin position="1"/>
        <end position="23"/>
    </location>
</feature>
<dbReference type="AlphaFoldDB" id="A0A0X3U463"/>
<reference evidence="2 3" key="1">
    <citation type="submission" date="2015-12" db="EMBL/GenBank/DDBJ databases">
        <authorList>
            <person name="Shamseldin A."/>
            <person name="Moawad H."/>
            <person name="Abd El-Rahim W.M."/>
            <person name="Sadowsky M.J."/>
        </authorList>
    </citation>
    <scope>NUCLEOTIDE SEQUENCE [LARGE SCALE GENOMIC DNA]</scope>
    <source>
        <strain evidence="2 3">ZGT118</strain>
    </source>
</reference>
<dbReference type="STRING" id="1685379.AVO45_04940"/>
<evidence type="ECO:0000256" key="1">
    <source>
        <dbReference type="SAM" id="SignalP"/>
    </source>
</evidence>
<evidence type="ECO:0000313" key="2">
    <source>
        <dbReference type="EMBL" id="KUJ80400.1"/>
    </source>
</evidence>
<proteinExistence type="predicted"/>
<protein>
    <recommendedName>
        <fullName evidence="4">Surface antigen domain-containing protein</fullName>
    </recommendedName>
</protein>
<evidence type="ECO:0008006" key="4">
    <source>
        <dbReference type="Google" id="ProtNLM"/>
    </source>
</evidence>
<sequence>MRVWVCSFLMGLTVLGAAPMGQAKPLSRIVAELGLSPADFEMQSAAAASLFAKGRPAAGQEASWSNPDTGSKGTVRVREMRGDCAHLQHIIVPAGSGESREIRTRRCLDASGNWILTP</sequence>
<dbReference type="RefSeq" id="WP_068345614.1">
    <property type="nucleotide sequence ID" value="NZ_LQBQ01000012.1"/>
</dbReference>
<feature type="chain" id="PRO_5007054678" description="Surface antigen domain-containing protein" evidence="1">
    <location>
        <begin position="24"/>
        <end position="118"/>
    </location>
</feature>
<name>A0A0X3U463_9RHOB</name>
<evidence type="ECO:0000313" key="3">
    <source>
        <dbReference type="Proteomes" id="UP000053791"/>
    </source>
</evidence>
<gene>
    <name evidence="2" type="ORF">AVO45_04940</name>
</gene>
<keyword evidence="1" id="KW-0732">Signal</keyword>